<feature type="domain" description="F-box" evidence="1">
    <location>
        <begin position="2"/>
        <end position="21"/>
    </location>
</feature>
<evidence type="ECO:0000259" key="1">
    <source>
        <dbReference type="PROSITE" id="PS50181"/>
    </source>
</evidence>
<accession>A0A1Q5TGE1</accession>
<gene>
    <name evidence="2" type="ORF">PENSUB_8683</name>
</gene>
<dbReference type="STRING" id="1316194.A0A1Q5TGE1"/>
<organism evidence="2 3">
    <name type="scientific">Penicillium subrubescens</name>
    <dbReference type="NCBI Taxonomy" id="1316194"/>
    <lineage>
        <taxon>Eukaryota</taxon>
        <taxon>Fungi</taxon>
        <taxon>Dikarya</taxon>
        <taxon>Ascomycota</taxon>
        <taxon>Pezizomycotina</taxon>
        <taxon>Eurotiomycetes</taxon>
        <taxon>Eurotiomycetidae</taxon>
        <taxon>Eurotiales</taxon>
        <taxon>Aspergillaceae</taxon>
        <taxon>Penicillium</taxon>
    </lineage>
</organism>
<dbReference type="OrthoDB" id="5296720at2759"/>
<evidence type="ECO:0000313" key="2">
    <source>
        <dbReference type="EMBL" id="OKO99296.1"/>
    </source>
</evidence>
<reference evidence="2 3" key="1">
    <citation type="submission" date="2016-10" db="EMBL/GenBank/DDBJ databases">
        <title>Genome sequence of the ascomycete fungus Penicillium subrubescens.</title>
        <authorList>
            <person name="De Vries R.P."/>
            <person name="Peng M."/>
            <person name="Dilokpimol A."/>
            <person name="Hilden K."/>
            <person name="Makela M.R."/>
            <person name="Grigoriev I."/>
            <person name="Riley R."/>
            <person name="Granchi Z."/>
        </authorList>
    </citation>
    <scope>NUCLEOTIDE SEQUENCE [LARGE SCALE GENOMIC DNA]</scope>
    <source>
        <strain evidence="2 3">CBS 132785</strain>
    </source>
</reference>
<dbReference type="AlphaFoldDB" id="A0A1Q5TGE1"/>
<dbReference type="EMBL" id="MNBE01000664">
    <property type="protein sequence ID" value="OKO99296.1"/>
    <property type="molecule type" value="Genomic_DNA"/>
</dbReference>
<keyword evidence="3" id="KW-1185">Reference proteome</keyword>
<evidence type="ECO:0000313" key="3">
    <source>
        <dbReference type="Proteomes" id="UP000186955"/>
    </source>
</evidence>
<dbReference type="PROSITE" id="PS50181">
    <property type="entry name" value="FBOX"/>
    <property type="match status" value="1"/>
</dbReference>
<sequence length="359" mass="41421">MSSALERLPNELLDQIISYLDIEPPSRTGIYQEPDQNITSSQNKCLKHLSQSCARLANLVRPILFAHARMVLPDEPAQFCWFTHKWDLARDIKSMTILVTDENIPRDVLCGWINYLLGSIDPLWLTILAPPKFIGEALEDMIDERHGWAFGIEYQILQLEQNNYGNVAAHQPDPSKNNIFRTRPWTSLFFNEGSSLKAYNHYEYFLSQVPSVLGQWGQEFTSMTHSPKYKQFFQGLESLTYTAIFPFYNHVELVCIAMQLLPRLRVLTVQLAPDENNHATELEQRGSMDPNDPWMELESSYSVIGFKIRTQSSVEEFRTRDLHIEAVRPHLTRSLTEELHGWAHDGQGVWTRPPSEKTS</sequence>
<dbReference type="Proteomes" id="UP000186955">
    <property type="component" value="Unassembled WGS sequence"/>
</dbReference>
<protein>
    <recommendedName>
        <fullName evidence="1">F-box domain-containing protein</fullName>
    </recommendedName>
</protein>
<comment type="caution">
    <text evidence="2">The sequence shown here is derived from an EMBL/GenBank/DDBJ whole genome shotgun (WGS) entry which is preliminary data.</text>
</comment>
<proteinExistence type="predicted"/>
<name>A0A1Q5TGE1_9EURO</name>
<dbReference type="InterPro" id="IPR001810">
    <property type="entry name" value="F-box_dom"/>
</dbReference>